<protein>
    <submittedName>
        <fullName evidence="1">Uncharacterized protein</fullName>
    </submittedName>
</protein>
<dbReference type="Proteomes" id="UP000735302">
    <property type="component" value="Unassembled WGS sequence"/>
</dbReference>
<dbReference type="AlphaFoldDB" id="A0AAV4A0C2"/>
<dbReference type="EMBL" id="BLXT01003087">
    <property type="protein sequence ID" value="GFO00375.1"/>
    <property type="molecule type" value="Genomic_DNA"/>
</dbReference>
<keyword evidence="2" id="KW-1185">Reference proteome</keyword>
<proteinExistence type="predicted"/>
<comment type="caution">
    <text evidence="1">The sequence shown here is derived from an EMBL/GenBank/DDBJ whole genome shotgun (WGS) entry which is preliminary data.</text>
</comment>
<evidence type="ECO:0000313" key="2">
    <source>
        <dbReference type="Proteomes" id="UP000735302"/>
    </source>
</evidence>
<accession>A0AAV4A0C2</accession>
<name>A0AAV4A0C2_9GAST</name>
<sequence length="116" mass="13070">MMQIVSSEDRAVLSVTPIWSRPRLETKMRVIYPPNRAGIESRLFLWCLESLFAPLVDIFIVLFSLTESFERLGGHEGGADKIPRDVTGAAKLNLPSQIIPPSSSQFSIDLDRYSEF</sequence>
<organism evidence="1 2">
    <name type="scientific">Plakobranchus ocellatus</name>
    <dbReference type="NCBI Taxonomy" id="259542"/>
    <lineage>
        <taxon>Eukaryota</taxon>
        <taxon>Metazoa</taxon>
        <taxon>Spiralia</taxon>
        <taxon>Lophotrochozoa</taxon>
        <taxon>Mollusca</taxon>
        <taxon>Gastropoda</taxon>
        <taxon>Heterobranchia</taxon>
        <taxon>Euthyneura</taxon>
        <taxon>Panpulmonata</taxon>
        <taxon>Sacoglossa</taxon>
        <taxon>Placobranchoidea</taxon>
        <taxon>Plakobranchidae</taxon>
        <taxon>Plakobranchus</taxon>
    </lineage>
</organism>
<reference evidence="1 2" key="1">
    <citation type="journal article" date="2021" name="Elife">
        <title>Chloroplast acquisition without the gene transfer in kleptoplastic sea slugs, Plakobranchus ocellatus.</title>
        <authorList>
            <person name="Maeda T."/>
            <person name="Takahashi S."/>
            <person name="Yoshida T."/>
            <person name="Shimamura S."/>
            <person name="Takaki Y."/>
            <person name="Nagai Y."/>
            <person name="Toyoda A."/>
            <person name="Suzuki Y."/>
            <person name="Arimoto A."/>
            <person name="Ishii H."/>
            <person name="Satoh N."/>
            <person name="Nishiyama T."/>
            <person name="Hasebe M."/>
            <person name="Maruyama T."/>
            <person name="Minagawa J."/>
            <person name="Obokata J."/>
            <person name="Shigenobu S."/>
        </authorList>
    </citation>
    <scope>NUCLEOTIDE SEQUENCE [LARGE SCALE GENOMIC DNA]</scope>
</reference>
<evidence type="ECO:0000313" key="1">
    <source>
        <dbReference type="EMBL" id="GFO00375.1"/>
    </source>
</evidence>
<gene>
    <name evidence="1" type="ORF">PoB_002688000</name>
</gene>